<evidence type="ECO:0000256" key="2">
    <source>
        <dbReference type="ARBA" id="ARBA00022801"/>
    </source>
</evidence>
<dbReference type="PANTHER" id="PTHR48081:SF25">
    <property type="entry name" value="PUTATIVE (AFU_ORTHOLOGUE AFUA_3G11560)-RELATED"/>
    <property type="match status" value="1"/>
</dbReference>
<organism evidence="5 6">
    <name type="scientific">Viridothelium virens</name>
    <name type="common">Speckled blister lichen</name>
    <name type="synonym">Trypethelium virens</name>
    <dbReference type="NCBI Taxonomy" id="1048519"/>
    <lineage>
        <taxon>Eukaryota</taxon>
        <taxon>Fungi</taxon>
        <taxon>Dikarya</taxon>
        <taxon>Ascomycota</taxon>
        <taxon>Pezizomycotina</taxon>
        <taxon>Dothideomycetes</taxon>
        <taxon>Dothideomycetes incertae sedis</taxon>
        <taxon>Trypetheliales</taxon>
        <taxon>Trypetheliaceae</taxon>
        <taxon>Viridothelium</taxon>
    </lineage>
</organism>
<name>A0A6A6H5A4_VIRVR</name>
<dbReference type="Proteomes" id="UP000800092">
    <property type="component" value="Unassembled WGS sequence"/>
</dbReference>
<proteinExistence type="inferred from homology"/>
<keyword evidence="6" id="KW-1185">Reference proteome</keyword>
<evidence type="ECO:0000256" key="1">
    <source>
        <dbReference type="ARBA" id="ARBA00010515"/>
    </source>
</evidence>
<dbReference type="AlphaFoldDB" id="A0A6A6H5A4"/>
<gene>
    <name evidence="5" type="ORF">EV356DRAFT_504511</name>
</gene>
<sequence>MKASRSEVEQTFQQLTQKFNDTKADFYYAPISIQQSRTATDMPANGPLWASRTVLKAPNNDSVISAVQRAIRDLGDGCEEITQPSQADVKVQWSGYRSGAAINDAEPLLGEEQKYQKMMKEVSSNTTILYVHGGFYCTGSPALSRGVTANLARLTKGRCIVPDYRLSPQHPFPNALIDLLVTYLSLLYPSDTSFHSATRPEHIIFAGDSAGGNLVVALLLLIRSIRARQHKRINFHGLEVPLPFPAGAALFHAHLDLTISFPFDDLNKKFDFLLPRPPCLSDRMPPCELWPTQPPRGDMYCEISSLCHPLVSPISARSWTGIPPLFFIYGEDYVGKEGKFLAQRAVAEGVTVQLHQYERLPHIFALLYPKLTQSHHAFAQMARFMHDCVFQPDALRVKHVRYPPTETEIEGVEENGFSTMQFDIVVAKMRQQRANRKVWTGPQSAML</sequence>
<dbReference type="Gene3D" id="3.40.50.1820">
    <property type="entry name" value="alpha/beta hydrolase"/>
    <property type="match status" value="1"/>
</dbReference>
<evidence type="ECO:0000313" key="6">
    <source>
        <dbReference type="Proteomes" id="UP000800092"/>
    </source>
</evidence>
<protein>
    <submittedName>
        <fullName evidence="5">Lipase/esteras-like protein</fullName>
    </submittedName>
</protein>
<feature type="domain" description="Alpha/beta hydrolase fold-3" evidence="4">
    <location>
        <begin position="128"/>
        <end position="365"/>
    </location>
</feature>
<accession>A0A6A6H5A4</accession>
<comment type="similarity">
    <text evidence="1">Belongs to the 'GDXG' lipolytic enzyme family.</text>
</comment>
<dbReference type="InterPro" id="IPR033140">
    <property type="entry name" value="Lipase_GDXG_put_SER_AS"/>
</dbReference>
<reference evidence="5" key="1">
    <citation type="journal article" date="2020" name="Stud. Mycol.">
        <title>101 Dothideomycetes genomes: a test case for predicting lifestyles and emergence of pathogens.</title>
        <authorList>
            <person name="Haridas S."/>
            <person name="Albert R."/>
            <person name="Binder M."/>
            <person name="Bloem J."/>
            <person name="Labutti K."/>
            <person name="Salamov A."/>
            <person name="Andreopoulos B."/>
            <person name="Baker S."/>
            <person name="Barry K."/>
            <person name="Bills G."/>
            <person name="Bluhm B."/>
            <person name="Cannon C."/>
            <person name="Castanera R."/>
            <person name="Culley D."/>
            <person name="Daum C."/>
            <person name="Ezra D."/>
            <person name="Gonzalez J."/>
            <person name="Henrissat B."/>
            <person name="Kuo A."/>
            <person name="Liang C."/>
            <person name="Lipzen A."/>
            <person name="Lutzoni F."/>
            <person name="Magnuson J."/>
            <person name="Mondo S."/>
            <person name="Nolan M."/>
            <person name="Ohm R."/>
            <person name="Pangilinan J."/>
            <person name="Park H.-J."/>
            <person name="Ramirez L."/>
            <person name="Alfaro M."/>
            <person name="Sun H."/>
            <person name="Tritt A."/>
            <person name="Yoshinaga Y."/>
            <person name="Zwiers L.-H."/>
            <person name="Turgeon B."/>
            <person name="Goodwin S."/>
            <person name="Spatafora J."/>
            <person name="Crous P."/>
            <person name="Grigoriev I."/>
        </authorList>
    </citation>
    <scope>NUCLEOTIDE SEQUENCE</scope>
    <source>
        <strain evidence="5">Tuck. ex Michener</strain>
    </source>
</reference>
<dbReference type="GO" id="GO:0016787">
    <property type="term" value="F:hydrolase activity"/>
    <property type="evidence" value="ECO:0007669"/>
    <property type="project" value="UniProtKB-KW"/>
</dbReference>
<evidence type="ECO:0000259" key="4">
    <source>
        <dbReference type="Pfam" id="PF07859"/>
    </source>
</evidence>
<dbReference type="EMBL" id="ML991810">
    <property type="protein sequence ID" value="KAF2233031.1"/>
    <property type="molecule type" value="Genomic_DNA"/>
</dbReference>
<dbReference type="Pfam" id="PF07859">
    <property type="entry name" value="Abhydrolase_3"/>
    <property type="match status" value="1"/>
</dbReference>
<dbReference type="InterPro" id="IPR013094">
    <property type="entry name" value="AB_hydrolase_3"/>
</dbReference>
<evidence type="ECO:0000256" key="3">
    <source>
        <dbReference type="PROSITE-ProRule" id="PRU10038"/>
    </source>
</evidence>
<dbReference type="OrthoDB" id="5354320at2759"/>
<dbReference type="SUPFAM" id="SSF53474">
    <property type="entry name" value="alpha/beta-Hydrolases"/>
    <property type="match status" value="1"/>
</dbReference>
<dbReference type="PROSITE" id="PS01174">
    <property type="entry name" value="LIPASE_GDXG_SER"/>
    <property type="match status" value="1"/>
</dbReference>
<dbReference type="InterPro" id="IPR029058">
    <property type="entry name" value="AB_hydrolase_fold"/>
</dbReference>
<dbReference type="PANTHER" id="PTHR48081">
    <property type="entry name" value="AB HYDROLASE SUPERFAMILY PROTEIN C4A8.06C"/>
    <property type="match status" value="1"/>
</dbReference>
<feature type="active site" evidence="3">
    <location>
        <position position="209"/>
    </location>
</feature>
<keyword evidence="2" id="KW-0378">Hydrolase</keyword>
<evidence type="ECO:0000313" key="5">
    <source>
        <dbReference type="EMBL" id="KAF2233031.1"/>
    </source>
</evidence>
<dbReference type="InterPro" id="IPR050300">
    <property type="entry name" value="GDXG_lipolytic_enzyme"/>
</dbReference>